<evidence type="ECO:0000313" key="2">
    <source>
        <dbReference type="EMBL" id="TQJ09014.1"/>
    </source>
</evidence>
<evidence type="ECO:0000259" key="1">
    <source>
        <dbReference type="Pfam" id="PF01323"/>
    </source>
</evidence>
<dbReference type="PANTHER" id="PTHR13887:SF41">
    <property type="entry name" value="THIOREDOXIN SUPERFAMILY PROTEIN"/>
    <property type="match status" value="1"/>
</dbReference>
<organism evidence="2 3">
    <name type="scientific">Lapillicoccus jejuensis</name>
    <dbReference type="NCBI Taxonomy" id="402171"/>
    <lineage>
        <taxon>Bacteria</taxon>
        <taxon>Bacillati</taxon>
        <taxon>Actinomycetota</taxon>
        <taxon>Actinomycetes</taxon>
        <taxon>Micrococcales</taxon>
        <taxon>Intrasporangiaceae</taxon>
        <taxon>Lapillicoccus</taxon>
    </lineage>
</organism>
<dbReference type="PANTHER" id="PTHR13887">
    <property type="entry name" value="GLUTATHIONE S-TRANSFERASE KAPPA"/>
    <property type="match status" value="1"/>
</dbReference>
<accession>A0A542E1D0</accession>
<dbReference type="InterPro" id="IPR001853">
    <property type="entry name" value="DSBA-like_thioredoxin_dom"/>
</dbReference>
<dbReference type="Proteomes" id="UP000317893">
    <property type="component" value="Unassembled WGS sequence"/>
</dbReference>
<name>A0A542E1D0_9MICO</name>
<keyword evidence="3" id="KW-1185">Reference proteome</keyword>
<gene>
    <name evidence="2" type="ORF">FB458_2118</name>
</gene>
<dbReference type="InterPro" id="IPR036249">
    <property type="entry name" value="Thioredoxin-like_sf"/>
</dbReference>
<dbReference type="Pfam" id="PF01323">
    <property type="entry name" value="DSBA"/>
    <property type="match status" value="1"/>
</dbReference>
<dbReference type="GO" id="GO:0016853">
    <property type="term" value="F:isomerase activity"/>
    <property type="evidence" value="ECO:0007669"/>
    <property type="project" value="UniProtKB-KW"/>
</dbReference>
<reference evidence="2 3" key="1">
    <citation type="submission" date="2019-06" db="EMBL/GenBank/DDBJ databases">
        <title>Sequencing the genomes of 1000 actinobacteria strains.</title>
        <authorList>
            <person name="Klenk H.-P."/>
        </authorList>
    </citation>
    <scope>NUCLEOTIDE SEQUENCE [LARGE SCALE GENOMIC DNA]</scope>
    <source>
        <strain evidence="2 3">DSM 18607</strain>
    </source>
</reference>
<protein>
    <submittedName>
        <fullName evidence="2">Putative DsbA family dithiol-disulfide isomerase</fullName>
    </submittedName>
</protein>
<sequence>MVTPVKVDVWSDIACPWCFIGKRRFEQAVARFEGEVEVEFHSFELSPDTPVGYAGSTTEFLARHKGMAPAQVEQMLAQVTGIAEGEGLHYDFDAVRHTNTVLAHQALHHAKAHGRQAELKERLLAAYFEQGRDLGQVDVVVELGAEVGLDADALRRDLEAGTYVDAVRADEAQAASYGINGVPFYVLDGRYGVSGAQSPETFLSALQQVETDRAAARA</sequence>
<dbReference type="SUPFAM" id="SSF52833">
    <property type="entry name" value="Thioredoxin-like"/>
    <property type="match status" value="1"/>
</dbReference>
<dbReference type="RefSeq" id="WP_141848447.1">
    <property type="nucleotide sequence ID" value="NZ_BAAAPR010000005.1"/>
</dbReference>
<proteinExistence type="predicted"/>
<keyword evidence="2" id="KW-0413">Isomerase</keyword>
<dbReference type="CDD" id="cd03024">
    <property type="entry name" value="DsbA_FrnE"/>
    <property type="match status" value="1"/>
</dbReference>
<comment type="caution">
    <text evidence="2">The sequence shown here is derived from an EMBL/GenBank/DDBJ whole genome shotgun (WGS) entry which is preliminary data.</text>
</comment>
<dbReference type="EMBL" id="VFMN01000001">
    <property type="protein sequence ID" value="TQJ09014.1"/>
    <property type="molecule type" value="Genomic_DNA"/>
</dbReference>
<evidence type="ECO:0000313" key="3">
    <source>
        <dbReference type="Proteomes" id="UP000317893"/>
    </source>
</evidence>
<feature type="domain" description="DSBA-like thioredoxin" evidence="1">
    <location>
        <begin position="7"/>
        <end position="207"/>
    </location>
</feature>
<dbReference type="OrthoDB" id="9799122at2"/>
<dbReference type="AlphaFoldDB" id="A0A542E1D0"/>
<dbReference type="GO" id="GO:0016491">
    <property type="term" value="F:oxidoreductase activity"/>
    <property type="evidence" value="ECO:0007669"/>
    <property type="project" value="InterPro"/>
</dbReference>
<dbReference type="Gene3D" id="3.40.30.10">
    <property type="entry name" value="Glutaredoxin"/>
    <property type="match status" value="1"/>
</dbReference>